<dbReference type="SUPFAM" id="SSF53474">
    <property type="entry name" value="alpha/beta-Hydrolases"/>
    <property type="match status" value="1"/>
</dbReference>
<evidence type="ECO:0000313" key="3">
    <source>
        <dbReference type="EMBL" id="KAF4622629.1"/>
    </source>
</evidence>
<dbReference type="Proteomes" id="UP000521872">
    <property type="component" value="Unassembled WGS sequence"/>
</dbReference>
<dbReference type="PANTHER" id="PTHR48081">
    <property type="entry name" value="AB HYDROLASE SUPERFAMILY PROTEIN C4A8.06C"/>
    <property type="match status" value="1"/>
</dbReference>
<protein>
    <recommendedName>
        <fullName evidence="2">BD-FAE-like domain-containing protein</fullName>
    </recommendedName>
</protein>
<reference evidence="3 4" key="1">
    <citation type="submission" date="2019-12" db="EMBL/GenBank/DDBJ databases">
        <authorList>
            <person name="Floudas D."/>
            <person name="Bentzer J."/>
            <person name="Ahren D."/>
            <person name="Johansson T."/>
            <person name="Persson P."/>
            <person name="Tunlid A."/>
        </authorList>
    </citation>
    <scope>NUCLEOTIDE SEQUENCE [LARGE SCALE GENOMIC DNA]</scope>
    <source>
        <strain evidence="3 4">CBS 102.39</strain>
    </source>
</reference>
<keyword evidence="1" id="KW-0378">Hydrolase</keyword>
<gene>
    <name evidence="3" type="ORF">D9613_009271</name>
</gene>
<accession>A0A8H4R5E1</accession>
<evidence type="ECO:0000259" key="2">
    <source>
        <dbReference type="Pfam" id="PF20434"/>
    </source>
</evidence>
<proteinExistence type="predicted"/>
<feature type="domain" description="BD-FAE-like" evidence="2">
    <location>
        <begin position="52"/>
        <end position="171"/>
    </location>
</feature>
<dbReference type="InterPro" id="IPR029058">
    <property type="entry name" value="AB_hydrolase_fold"/>
</dbReference>
<dbReference type="PANTHER" id="PTHR48081:SF33">
    <property type="entry name" value="KYNURENINE FORMAMIDASE"/>
    <property type="match status" value="1"/>
</dbReference>
<evidence type="ECO:0000313" key="4">
    <source>
        <dbReference type="Proteomes" id="UP000521872"/>
    </source>
</evidence>
<dbReference type="Pfam" id="PF20434">
    <property type="entry name" value="BD-FAE"/>
    <property type="match status" value="1"/>
</dbReference>
<dbReference type="InterPro" id="IPR049492">
    <property type="entry name" value="BD-FAE-like_dom"/>
</dbReference>
<dbReference type="EMBL" id="JAACJL010000002">
    <property type="protein sequence ID" value="KAF4622629.1"/>
    <property type="molecule type" value="Genomic_DNA"/>
</dbReference>
<dbReference type="InterPro" id="IPR050300">
    <property type="entry name" value="GDXG_lipolytic_enzyme"/>
</dbReference>
<keyword evidence="4" id="KW-1185">Reference proteome</keyword>
<comment type="caution">
    <text evidence="3">The sequence shown here is derived from an EMBL/GenBank/DDBJ whole genome shotgun (WGS) entry which is preliminary data.</text>
</comment>
<dbReference type="AlphaFoldDB" id="A0A8H4R5E1"/>
<evidence type="ECO:0000256" key="1">
    <source>
        <dbReference type="ARBA" id="ARBA00022801"/>
    </source>
</evidence>
<sequence>MDVIAQVQDREIPAAIGAAIAAFTPLLKAKEAFIKEIPSKSFKYGPSDRHNLDIYYPKVPPASSESAPVLFFCYGGGLSTGDRRLAMLDLVYSNLGAYFARHGYVVVIPDYRLVPNVTFPGGSEDVRDAVRWVCDDANGVNLVLDGSPKPDLNKIFIMGHSAGALHITTMIFNESVLPFDDELRQRIVGIIPHGCPYELSNMGGSAGPGAQYYGNIEAAIANSPLSLFRRLPQAGLDKLPHILMVEGENEPDWLKDAGNAFHGAVKERTGKSVPRIFGKGHSHISSTWALCTGQGEGWAEEIVAWIQQVC</sequence>
<organism evidence="3 4">
    <name type="scientific">Agrocybe pediades</name>
    <dbReference type="NCBI Taxonomy" id="84607"/>
    <lineage>
        <taxon>Eukaryota</taxon>
        <taxon>Fungi</taxon>
        <taxon>Dikarya</taxon>
        <taxon>Basidiomycota</taxon>
        <taxon>Agaricomycotina</taxon>
        <taxon>Agaricomycetes</taxon>
        <taxon>Agaricomycetidae</taxon>
        <taxon>Agaricales</taxon>
        <taxon>Agaricineae</taxon>
        <taxon>Strophariaceae</taxon>
        <taxon>Agrocybe</taxon>
    </lineage>
</organism>
<dbReference type="Gene3D" id="3.40.50.1820">
    <property type="entry name" value="alpha/beta hydrolase"/>
    <property type="match status" value="1"/>
</dbReference>
<name>A0A8H4R5E1_9AGAR</name>
<dbReference type="GO" id="GO:0004061">
    <property type="term" value="F:arylformamidase activity"/>
    <property type="evidence" value="ECO:0007669"/>
    <property type="project" value="TreeGrafter"/>
</dbReference>